<dbReference type="GO" id="GO:0005886">
    <property type="term" value="C:plasma membrane"/>
    <property type="evidence" value="ECO:0007669"/>
    <property type="project" value="TreeGrafter"/>
</dbReference>
<keyword evidence="5" id="KW-0408">Iron</keyword>
<keyword evidence="2" id="KW-0813">Transport</keyword>
<keyword evidence="3 7" id="KW-0812">Transmembrane</keyword>
<accession>A0A382HAV0</accession>
<feature type="domain" description="Ferric oxidoreductase" evidence="8">
    <location>
        <begin position="34"/>
        <end position="147"/>
    </location>
</feature>
<evidence type="ECO:0000256" key="4">
    <source>
        <dbReference type="ARBA" id="ARBA00022989"/>
    </source>
</evidence>
<feature type="transmembrane region" description="Helical" evidence="7">
    <location>
        <begin position="30"/>
        <end position="48"/>
    </location>
</feature>
<dbReference type="GO" id="GO:0020037">
    <property type="term" value="F:heme binding"/>
    <property type="evidence" value="ECO:0007669"/>
    <property type="project" value="TreeGrafter"/>
</dbReference>
<proteinExistence type="inferred from homology"/>
<evidence type="ECO:0000313" key="9">
    <source>
        <dbReference type="EMBL" id="SVB84444.1"/>
    </source>
</evidence>
<dbReference type="GO" id="GO:0016679">
    <property type="term" value="F:oxidoreductase activity, acting on diphenols and related substances as donors"/>
    <property type="evidence" value="ECO:0007669"/>
    <property type="project" value="TreeGrafter"/>
</dbReference>
<dbReference type="HAMAP" id="MF_01207">
    <property type="entry name" value="MsrQ"/>
    <property type="match status" value="1"/>
</dbReference>
<keyword evidence="4 7" id="KW-1133">Transmembrane helix</keyword>
<dbReference type="PANTHER" id="PTHR36964:SF1">
    <property type="entry name" value="PROTEIN-METHIONINE-SULFOXIDE REDUCTASE HEME-BINDING SUBUNIT MSRQ"/>
    <property type="match status" value="1"/>
</dbReference>
<dbReference type="Pfam" id="PF01794">
    <property type="entry name" value="Ferric_reduct"/>
    <property type="match status" value="1"/>
</dbReference>
<comment type="subcellular location">
    <subcellularLocation>
        <location evidence="1">Membrane</location>
        <topology evidence="1">Multi-pass membrane protein</topology>
    </subcellularLocation>
</comment>
<name>A0A382HAV0_9ZZZZ</name>
<evidence type="ECO:0000259" key="8">
    <source>
        <dbReference type="Pfam" id="PF01794"/>
    </source>
</evidence>
<gene>
    <name evidence="9" type="ORF">METZ01_LOCUS237298</name>
</gene>
<dbReference type="InterPro" id="IPR013130">
    <property type="entry name" value="Fe3_Rdtase_TM_dom"/>
</dbReference>
<evidence type="ECO:0000256" key="7">
    <source>
        <dbReference type="SAM" id="Phobius"/>
    </source>
</evidence>
<feature type="transmembrane region" description="Helical" evidence="7">
    <location>
        <begin position="161"/>
        <end position="178"/>
    </location>
</feature>
<organism evidence="9">
    <name type="scientific">marine metagenome</name>
    <dbReference type="NCBI Taxonomy" id="408172"/>
    <lineage>
        <taxon>unclassified sequences</taxon>
        <taxon>metagenomes</taxon>
        <taxon>ecological metagenomes</taxon>
    </lineage>
</organism>
<evidence type="ECO:0000256" key="6">
    <source>
        <dbReference type="ARBA" id="ARBA00023136"/>
    </source>
</evidence>
<evidence type="ECO:0000256" key="2">
    <source>
        <dbReference type="ARBA" id="ARBA00022448"/>
    </source>
</evidence>
<dbReference type="GO" id="GO:0010181">
    <property type="term" value="F:FMN binding"/>
    <property type="evidence" value="ECO:0007669"/>
    <property type="project" value="TreeGrafter"/>
</dbReference>
<evidence type="ECO:0000256" key="3">
    <source>
        <dbReference type="ARBA" id="ARBA00022692"/>
    </source>
</evidence>
<feature type="transmembrane region" description="Helical" evidence="7">
    <location>
        <begin position="69"/>
        <end position="91"/>
    </location>
</feature>
<reference evidence="9" key="1">
    <citation type="submission" date="2018-05" db="EMBL/GenBank/DDBJ databases">
        <authorList>
            <person name="Lanie J.A."/>
            <person name="Ng W.-L."/>
            <person name="Kazmierczak K.M."/>
            <person name="Andrzejewski T.M."/>
            <person name="Davidsen T.M."/>
            <person name="Wayne K.J."/>
            <person name="Tettelin H."/>
            <person name="Glass J.I."/>
            <person name="Rusch D."/>
            <person name="Podicherti R."/>
            <person name="Tsui H.-C.T."/>
            <person name="Winkler M.E."/>
        </authorList>
    </citation>
    <scope>NUCLEOTIDE SEQUENCE</scope>
</reference>
<evidence type="ECO:0000256" key="1">
    <source>
        <dbReference type="ARBA" id="ARBA00004141"/>
    </source>
</evidence>
<dbReference type="AlphaFoldDB" id="A0A382HAV0"/>
<dbReference type="EMBL" id="UINC01060194">
    <property type="protein sequence ID" value="SVB84444.1"/>
    <property type="molecule type" value="Genomic_DNA"/>
</dbReference>
<protein>
    <recommendedName>
        <fullName evidence="8">Ferric oxidoreductase domain-containing protein</fullName>
    </recommendedName>
</protein>
<feature type="transmembrane region" description="Helical" evidence="7">
    <location>
        <begin position="103"/>
        <end position="126"/>
    </location>
</feature>
<evidence type="ECO:0000256" key="5">
    <source>
        <dbReference type="ARBA" id="ARBA00023004"/>
    </source>
</evidence>
<keyword evidence="6 7" id="KW-0472">Membrane</keyword>
<sequence length="196" mass="22338">MIHAALASPAVLLALGWQYGQLGVDPQKTLIWETGIWTFNLLILVVLMPRVARWAHWPAVIGCRRAVGLWAFVYASTHFLFFVTFLLGWDIMRLGSEIVERPYVLVGFNAWLILLAMAVTSTRGWVRRLGRRWRRLHTLVYAALVLAAVHYVLMIRSDWGWPVAYASIVLLLVGLRVFRRGVSSPEPAERGEMSLR</sequence>
<dbReference type="InterPro" id="IPR022837">
    <property type="entry name" value="MsrQ-like"/>
</dbReference>
<feature type="transmembrane region" description="Helical" evidence="7">
    <location>
        <begin position="138"/>
        <end position="155"/>
    </location>
</feature>
<dbReference type="PANTHER" id="PTHR36964">
    <property type="entry name" value="PROTEIN-METHIONINE-SULFOXIDE REDUCTASE HEME-BINDING SUBUNIT MSRQ"/>
    <property type="match status" value="1"/>
</dbReference>